<evidence type="ECO:0000256" key="4">
    <source>
        <dbReference type="SAM" id="SignalP"/>
    </source>
</evidence>
<dbReference type="InterPro" id="IPR025997">
    <property type="entry name" value="SBP_2_dom"/>
</dbReference>
<evidence type="ECO:0000313" key="7">
    <source>
        <dbReference type="Proteomes" id="UP000651852"/>
    </source>
</evidence>
<evidence type="ECO:0000259" key="5">
    <source>
        <dbReference type="Pfam" id="PF13407"/>
    </source>
</evidence>
<evidence type="ECO:0000256" key="3">
    <source>
        <dbReference type="ARBA" id="ARBA00022729"/>
    </source>
</evidence>
<dbReference type="InterPro" id="IPR028082">
    <property type="entry name" value="Peripla_BP_I"/>
</dbReference>
<gene>
    <name evidence="6" type="ORF">H8S59_16565</name>
</gene>
<feature type="signal peptide" evidence="4">
    <location>
        <begin position="1"/>
        <end position="22"/>
    </location>
</feature>
<evidence type="ECO:0000313" key="6">
    <source>
        <dbReference type="EMBL" id="MBC3951383.1"/>
    </source>
</evidence>
<dbReference type="Pfam" id="PF13407">
    <property type="entry name" value="Peripla_BP_4"/>
    <property type="match status" value="1"/>
</dbReference>
<name>A0ABR7B2H5_9PSED</name>
<dbReference type="Gene3D" id="3.40.50.2300">
    <property type="match status" value="2"/>
</dbReference>
<comment type="subcellular location">
    <subcellularLocation>
        <location evidence="1">Cell envelope</location>
    </subcellularLocation>
</comment>
<evidence type="ECO:0000256" key="1">
    <source>
        <dbReference type="ARBA" id="ARBA00004196"/>
    </source>
</evidence>
<dbReference type="PANTHER" id="PTHR46847:SF2">
    <property type="entry name" value="ABC TRANSPORTER SUGAR-BINDING PROTEIN"/>
    <property type="match status" value="1"/>
</dbReference>
<dbReference type="EMBL" id="JACONW010000080">
    <property type="protein sequence ID" value="MBC3951383.1"/>
    <property type="molecule type" value="Genomic_DNA"/>
</dbReference>
<sequence>MTRFYCRVLAVALGCWLNSASAASVVFLSPGPSSDGYWSTYARFMQAAATRLDMSLTVRYSNRDTRKLVELARDALQGANRPDYLLFSNELNIAPEILRLSQGSDVKLFAVNNTLTADQLRILGDLPQRYPNFIGSLVGDDEEGGYLTAKRLIGLHPSTGAVEPVEMLAFAGTNTTPVSLKREQGLHRALAEHPEIRLRQIVLGGWRRDRAYEQALMLFKRYPHISLVWAANDQMAFGAMDAARATGREPGKSVLFSSINWSPQSLDALRDGRISALAGGHFMLGGLAIVLLHDYDASDPATRKRVGARLARVMKEVRISDLKQIRIDSQRDDYGVDFRALSLEGKPAGTGYSFLSSDALHSPASSAQSEVQDQLHGAEQ</sequence>
<comment type="caution">
    <text evidence="6">The sequence shown here is derived from an EMBL/GenBank/DDBJ whole genome shotgun (WGS) entry which is preliminary data.</text>
</comment>
<accession>A0ABR7B2H5</accession>
<evidence type="ECO:0000256" key="2">
    <source>
        <dbReference type="ARBA" id="ARBA00007639"/>
    </source>
</evidence>
<dbReference type="CDD" id="cd06324">
    <property type="entry name" value="PBP1_ABC_sugar_binding-like"/>
    <property type="match status" value="1"/>
</dbReference>
<keyword evidence="7" id="KW-1185">Reference proteome</keyword>
<dbReference type="PANTHER" id="PTHR46847">
    <property type="entry name" value="D-ALLOSE-BINDING PERIPLASMIC PROTEIN-RELATED"/>
    <property type="match status" value="1"/>
</dbReference>
<dbReference type="SUPFAM" id="SSF53822">
    <property type="entry name" value="Periplasmic binding protein-like I"/>
    <property type="match status" value="1"/>
</dbReference>
<keyword evidence="3 4" id="KW-0732">Signal</keyword>
<reference evidence="6 7" key="1">
    <citation type="submission" date="2020-08" db="EMBL/GenBank/DDBJ databases">
        <title>Putative novel bacterial strains isolated from necrotic wheat leaf tissues caused by Xanthomonas translucens.</title>
        <authorList>
            <person name="Tambong J.T."/>
        </authorList>
    </citation>
    <scope>NUCLEOTIDE SEQUENCE [LARGE SCALE GENOMIC DNA]</scope>
    <source>
        <strain evidence="6 7">DOAB 1069</strain>
    </source>
</reference>
<proteinExistence type="inferred from homology"/>
<dbReference type="Proteomes" id="UP000651852">
    <property type="component" value="Unassembled WGS sequence"/>
</dbReference>
<comment type="similarity">
    <text evidence="2">Belongs to the bacterial solute-binding protein 2 family.</text>
</comment>
<feature type="domain" description="Periplasmic binding protein" evidence="5">
    <location>
        <begin position="28"/>
        <end position="279"/>
    </location>
</feature>
<feature type="chain" id="PRO_5045991510" evidence="4">
    <location>
        <begin position="23"/>
        <end position="380"/>
    </location>
</feature>
<organism evidence="6 7">
    <name type="scientific">Pseudomonas folii</name>
    <dbReference type="NCBI Taxonomy" id="2762593"/>
    <lineage>
        <taxon>Bacteria</taxon>
        <taxon>Pseudomonadati</taxon>
        <taxon>Pseudomonadota</taxon>
        <taxon>Gammaproteobacteria</taxon>
        <taxon>Pseudomonadales</taxon>
        <taxon>Pseudomonadaceae</taxon>
        <taxon>Pseudomonas</taxon>
    </lineage>
</organism>
<protein>
    <submittedName>
        <fullName evidence="6">ABC transporter substrate-binding protein</fullName>
    </submittedName>
</protein>
<dbReference type="RefSeq" id="WP_187522133.1">
    <property type="nucleotide sequence ID" value="NZ_JACONW010000080.1"/>
</dbReference>